<feature type="domain" description="DUF1707" evidence="1">
    <location>
        <begin position="6"/>
        <end position="57"/>
    </location>
</feature>
<evidence type="ECO:0000313" key="2">
    <source>
        <dbReference type="EMBL" id="PCC82745.1"/>
    </source>
</evidence>
<dbReference type="EMBL" id="NWBP01000023">
    <property type="protein sequence ID" value="PCC82745.1"/>
    <property type="molecule type" value="Genomic_DNA"/>
</dbReference>
<evidence type="ECO:0000313" key="3">
    <source>
        <dbReference type="Proteomes" id="UP000218690"/>
    </source>
</evidence>
<name>A0A2A4AG47_9CORY</name>
<sequence length="221" mass="23485">MKPLDIRCNHRERMKAADFLGDALSAGQIDLDDFEKRSAACVDATTRAELIEPLADLVENPEVLLFGQERKSAKAYAGQQESKAIAKVEQAIRQVQPSVQETRSLAVGIFGGSTVSGGAVAHSLTALGFFGGVDIDLTGVALHSRTTTIEAVGVFGGVDVYIPEGFRVHVSGVDLFGGHDLKVENGAIHPNDLPVDAPVINVNCYSLFGGVDVHVGRRYKG</sequence>
<dbReference type="PANTHER" id="PTHR40763">
    <property type="entry name" value="MEMBRANE PROTEIN-RELATED"/>
    <property type="match status" value="1"/>
</dbReference>
<protein>
    <recommendedName>
        <fullName evidence="1">DUF1707 domain-containing protein</fullName>
    </recommendedName>
</protein>
<dbReference type="Pfam" id="PF08044">
    <property type="entry name" value="DUF1707"/>
    <property type="match status" value="1"/>
</dbReference>
<proteinExistence type="predicted"/>
<gene>
    <name evidence="2" type="ORF">COM45_07970</name>
</gene>
<organism evidence="2 3">
    <name type="scientific">Corynebacterium accolens</name>
    <dbReference type="NCBI Taxonomy" id="38284"/>
    <lineage>
        <taxon>Bacteria</taxon>
        <taxon>Bacillati</taxon>
        <taxon>Actinomycetota</taxon>
        <taxon>Actinomycetes</taxon>
        <taxon>Mycobacteriales</taxon>
        <taxon>Corynebacteriaceae</taxon>
        <taxon>Corynebacterium</taxon>
    </lineage>
</organism>
<dbReference type="InterPro" id="IPR012551">
    <property type="entry name" value="DUF1707_SHOCT-like"/>
</dbReference>
<evidence type="ECO:0000259" key="1">
    <source>
        <dbReference type="Pfam" id="PF08044"/>
    </source>
</evidence>
<dbReference type="PANTHER" id="PTHR40763:SF5">
    <property type="entry name" value="MEMBRANE PROTEIN"/>
    <property type="match status" value="1"/>
</dbReference>
<reference evidence="2 3" key="1">
    <citation type="submission" date="2017-09" db="EMBL/GenBank/DDBJ databases">
        <title>Draft Genome Sequence of Corynebacterium accolens AH4003.</title>
        <authorList>
            <person name="Chen Y."/>
            <person name="Oosthuysen W.F."/>
            <person name="Kelley S."/>
            <person name="Horswill A."/>
        </authorList>
    </citation>
    <scope>NUCLEOTIDE SEQUENCE [LARGE SCALE GENOMIC DNA]</scope>
    <source>
        <strain evidence="2 3">AH4003</strain>
    </source>
</reference>
<comment type="caution">
    <text evidence="2">The sequence shown here is derived from an EMBL/GenBank/DDBJ whole genome shotgun (WGS) entry which is preliminary data.</text>
</comment>
<dbReference type="AlphaFoldDB" id="A0A2A4AG47"/>
<accession>A0A2A4AG47</accession>
<dbReference type="Proteomes" id="UP000218690">
    <property type="component" value="Unassembled WGS sequence"/>
</dbReference>